<feature type="transmembrane region" description="Helical" evidence="7">
    <location>
        <begin position="18"/>
        <end position="38"/>
    </location>
</feature>
<dbReference type="Pfam" id="PF09335">
    <property type="entry name" value="VTT_dom"/>
    <property type="match status" value="1"/>
</dbReference>
<evidence type="ECO:0000256" key="4">
    <source>
        <dbReference type="ARBA" id="ARBA00022692"/>
    </source>
</evidence>
<gene>
    <name evidence="9" type="primary">yqjA</name>
    <name evidence="9" type="ORF">SOFFGTOCOR_0348</name>
</gene>
<evidence type="ECO:0000256" key="6">
    <source>
        <dbReference type="ARBA" id="ARBA00023136"/>
    </source>
</evidence>
<dbReference type="PANTHER" id="PTHR30353:SF11">
    <property type="entry name" value="INNER MEMBRANE PROTEIN YQJA"/>
    <property type="match status" value="1"/>
</dbReference>
<dbReference type="Proteomes" id="UP000242301">
    <property type="component" value="Unassembled WGS sequence"/>
</dbReference>
<comment type="subcellular location">
    <subcellularLocation>
        <location evidence="1 7">Cell membrane</location>
        <topology evidence="1 7">Multi-pass membrane protein</topology>
    </subcellularLocation>
</comment>
<keyword evidence="3 7" id="KW-1003">Cell membrane</keyword>
<name>A0A0M6W7E6_9GAMM</name>
<evidence type="ECO:0000256" key="5">
    <source>
        <dbReference type="ARBA" id="ARBA00022989"/>
    </source>
</evidence>
<evidence type="ECO:0000313" key="10">
    <source>
        <dbReference type="Proteomes" id="UP000242301"/>
    </source>
</evidence>
<proteinExistence type="inferred from homology"/>
<evidence type="ECO:0000256" key="7">
    <source>
        <dbReference type="RuleBase" id="RU367016"/>
    </source>
</evidence>
<evidence type="ECO:0000256" key="2">
    <source>
        <dbReference type="ARBA" id="ARBA00010792"/>
    </source>
</evidence>
<feature type="domain" description="VTT" evidence="8">
    <location>
        <begin position="48"/>
        <end position="173"/>
    </location>
</feature>
<feature type="transmembrane region" description="Helical" evidence="7">
    <location>
        <begin position="155"/>
        <end position="175"/>
    </location>
</feature>
<evidence type="ECO:0000256" key="3">
    <source>
        <dbReference type="ARBA" id="ARBA00022475"/>
    </source>
</evidence>
<dbReference type="STRING" id="1715285.SOFFGTOCOR_0348"/>
<keyword evidence="4 7" id="KW-0812">Transmembrane</keyword>
<feature type="transmembrane region" description="Helical" evidence="7">
    <location>
        <begin position="127"/>
        <end position="148"/>
    </location>
</feature>
<organism evidence="9 10">
    <name type="scientific">Candidatus Providencia siddallii</name>
    <dbReference type="NCBI Taxonomy" id="1715285"/>
    <lineage>
        <taxon>Bacteria</taxon>
        <taxon>Pseudomonadati</taxon>
        <taxon>Pseudomonadota</taxon>
        <taxon>Gammaproteobacteria</taxon>
        <taxon>Enterobacterales</taxon>
        <taxon>Morganellaceae</taxon>
        <taxon>Providencia</taxon>
    </lineage>
</organism>
<feature type="transmembrane region" description="Helical" evidence="7">
    <location>
        <begin position="68"/>
        <end position="88"/>
    </location>
</feature>
<evidence type="ECO:0000256" key="1">
    <source>
        <dbReference type="ARBA" id="ARBA00004651"/>
    </source>
</evidence>
<feature type="transmembrane region" description="Helical" evidence="7">
    <location>
        <begin position="187"/>
        <end position="212"/>
    </location>
</feature>
<feature type="transmembrane region" description="Helical" evidence="7">
    <location>
        <begin position="44"/>
        <end position="61"/>
    </location>
</feature>
<reference evidence="10" key="1">
    <citation type="submission" date="2015-05" db="EMBL/GenBank/DDBJ databases">
        <authorList>
            <person name="Manzano-Marin A."/>
        </authorList>
    </citation>
    <scope>NUCLEOTIDE SEQUENCE [LARGE SCALE GENOMIC DNA]</scope>
    <source>
        <strain evidence="10">officinalis</strain>
    </source>
</reference>
<dbReference type="GO" id="GO:0005886">
    <property type="term" value="C:plasma membrane"/>
    <property type="evidence" value="ECO:0007669"/>
    <property type="project" value="UniProtKB-SubCell"/>
</dbReference>
<dbReference type="InterPro" id="IPR032818">
    <property type="entry name" value="DedA-like"/>
</dbReference>
<dbReference type="EMBL" id="CVRF01000003">
    <property type="protein sequence ID" value="CRK85768.1"/>
    <property type="molecule type" value="Genomic_DNA"/>
</dbReference>
<keyword evidence="10" id="KW-1185">Reference proteome</keyword>
<sequence length="218" mass="25247">MELFKELFITLWYQDYNILSNSSFIWSIYLILFIILFIENGVLPAAFLPGDSLLILVGVLINKNLLNYTLTIIILTSGASLGCWLGYIQGRLLSNSKNIKRWLLHLPERYHQRAYNLFYRHGLSSLLIGRFLPFIRTLLPIIAGFAGLKNKRFQLFNWLSGLLWVLSLINIGNFFCKSTIFQQYEHHIMNIMILAPIGLLIIGLLGSIVFIIKKYYKK</sequence>
<evidence type="ECO:0000259" key="8">
    <source>
        <dbReference type="Pfam" id="PF09335"/>
    </source>
</evidence>
<dbReference type="InterPro" id="IPR032816">
    <property type="entry name" value="VTT_dom"/>
</dbReference>
<dbReference type="PANTHER" id="PTHR30353">
    <property type="entry name" value="INNER MEMBRANE PROTEIN DEDA-RELATED"/>
    <property type="match status" value="1"/>
</dbReference>
<protein>
    <submittedName>
        <fullName evidence="9">Inner membrane protein YqjA</fullName>
    </submittedName>
</protein>
<dbReference type="AlphaFoldDB" id="A0A0M6W7E6"/>
<keyword evidence="5 7" id="KW-1133">Transmembrane helix</keyword>
<accession>A0A0M6W7E6</accession>
<evidence type="ECO:0000313" key="9">
    <source>
        <dbReference type="EMBL" id="CRK85768.1"/>
    </source>
</evidence>
<keyword evidence="6 7" id="KW-0472">Membrane</keyword>
<comment type="similarity">
    <text evidence="2 7">Belongs to the DedA family.</text>
</comment>